<keyword evidence="4" id="KW-0677">Repeat</keyword>
<evidence type="ECO:0000256" key="9">
    <source>
        <dbReference type="PROSITE-ProRule" id="PRU01193"/>
    </source>
</evidence>
<keyword evidence="5 9" id="KW-1133">Transmembrane helix</keyword>
<evidence type="ECO:0000313" key="15">
    <source>
        <dbReference type="Proteomes" id="UP001197875"/>
    </source>
</evidence>
<reference evidence="14 15" key="1">
    <citation type="submission" date="2021-10" db="EMBL/GenBank/DDBJ databases">
        <title>Anaerobic single-cell dispensing facilitates the cultivation of human gut bacteria.</title>
        <authorList>
            <person name="Afrizal A."/>
        </authorList>
    </citation>
    <scope>NUCLEOTIDE SEQUENCE [LARGE SCALE GENOMIC DNA]</scope>
    <source>
        <strain evidence="14 15">CLA-AA-H277</strain>
    </source>
</reference>
<keyword evidence="6 8" id="KW-0129">CBS domain</keyword>
<dbReference type="GO" id="GO:0050660">
    <property type="term" value="F:flavin adenine dinucleotide binding"/>
    <property type="evidence" value="ECO:0007669"/>
    <property type="project" value="InterPro"/>
</dbReference>
<keyword evidence="3 9" id="KW-0812">Transmembrane</keyword>
<dbReference type="Pfam" id="PF03471">
    <property type="entry name" value="CorC_HlyC"/>
    <property type="match status" value="1"/>
</dbReference>
<dbReference type="InterPro" id="IPR002550">
    <property type="entry name" value="CNNM"/>
</dbReference>
<evidence type="ECO:0000256" key="7">
    <source>
        <dbReference type="ARBA" id="ARBA00023136"/>
    </source>
</evidence>
<evidence type="ECO:0000256" key="3">
    <source>
        <dbReference type="ARBA" id="ARBA00022692"/>
    </source>
</evidence>
<dbReference type="Pfam" id="PF00571">
    <property type="entry name" value="CBS"/>
    <property type="match status" value="2"/>
</dbReference>
<feature type="domain" description="Phytochrome chromophore attachment site" evidence="11">
    <location>
        <begin position="313"/>
        <end position="401"/>
    </location>
</feature>
<dbReference type="PROSITE" id="PS51846">
    <property type="entry name" value="CNNM"/>
    <property type="match status" value="1"/>
</dbReference>
<dbReference type="PANTHER" id="PTHR22777:SF17">
    <property type="entry name" value="UPF0053 PROTEIN SLL0260"/>
    <property type="match status" value="1"/>
</dbReference>
<evidence type="ECO:0000256" key="1">
    <source>
        <dbReference type="ARBA" id="ARBA00004141"/>
    </source>
</evidence>
<comment type="subcellular location">
    <subcellularLocation>
        <location evidence="1">Membrane</location>
        <topology evidence="1">Multi-pass membrane protein</topology>
    </subcellularLocation>
</comment>
<dbReference type="InterPro" id="IPR016132">
    <property type="entry name" value="Phyto_chromo_attachment"/>
</dbReference>
<dbReference type="InterPro" id="IPR036318">
    <property type="entry name" value="FAD-bd_PCMH-like_sf"/>
</dbReference>
<dbReference type="InterPro" id="IPR005170">
    <property type="entry name" value="Transptr-assoc_dom"/>
</dbReference>
<organism evidence="14 15">
    <name type="scientific">Fusicatenibacter faecihominis</name>
    <dbReference type="NCBI Taxonomy" id="2881276"/>
    <lineage>
        <taxon>Bacteria</taxon>
        <taxon>Bacillati</taxon>
        <taxon>Bacillota</taxon>
        <taxon>Clostridia</taxon>
        <taxon>Lachnospirales</taxon>
        <taxon>Lachnospiraceae</taxon>
        <taxon>Fusicatenibacter</taxon>
    </lineage>
</organism>
<dbReference type="InterPro" id="IPR016169">
    <property type="entry name" value="FAD-bd_PCMH_sub2"/>
</dbReference>
<dbReference type="RefSeq" id="WP_227614572.1">
    <property type="nucleotide sequence ID" value="NZ_JAJEPR010000005.1"/>
</dbReference>
<dbReference type="EMBL" id="JAJEPR010000005">
    <property type="protein sequence ID" value="MCC2189146.1"/>
    <property type="molecule type" value="Genomic_DNA"/>
</dbReference>
<comment type="caution">
    <text evidence="14">The sequence shown here is derived from an EMBL/GenBank/DDBJ whole genome shotgun (WGS) entry which is preliminary data.</text>
</comment>
<dbReference type="PROSITE" id="PS50046">
    <property type="entry name" value="PHYTOCHROME_2"/>
    <property type="match status" value="1"/>
</dbReference>
<evidence type="ECO:0000313" key="14">
    <source>
        <dbReference type="EMBL" id="MCC2189146.1"/>
    </source>
</evidence>
<dbReference type="Proteomes" id="UP001197875">
    <property type="component" value="Unassembled WGS sequence"/>
</dbReference>
<dbReference type="InterPro" id="IPR046342">
    <property type="entry name" value="CBS_dom_sf"/>
</dbReference>
<sequence>MDSNSALQLVILILLLVLSGFFSSAETSLTTVSTIRLLSLAEQGNKRAQTVLKIRKDSGKMLSAILIGNNIVNLTASSLATTLAINLLGSATVGIATGILTFLVLMFGEITPKTLATIHAEKFALSYANVISWLMKILTPVIFIINHLSRFILKLLHVDPNAKPSFMTEHELRTIVDVSHENGVIESDERQMINNVFDFGDSTAKDIMIPRVDMVCADIDSTYEELLEIFRAERFTRIPVYEGDGDNMVGVINMKDLLLFHPAKEFHIRDIMREPYFTYEYKKTSELMVEMRKDSVNFTIVLDEYGATVGMITLEDLLEEIVGDIRDEYDHDEEDPIRRIQENEYQVLGSSKLDDLNEKLGIHLESEDYDSIGGYIIEHLDHLPKAGEFIVTEDGIRLVVDTVTRKRIDRVHIYLPPKKEEDETEENYL</sequence>
<dbReference type="Pfam" id="PF01595">
    <property type="entry name" value="CNNM"/>
    <property type="match status" value="1"/>
</dbReference>
<dbReference type="FunFam" id="3.10.580.10:FF:000002">
    <property type="entry name" value="Magnesium/cobalt efflux protein CorC"/>
    <property type="match status" value="1"/>
</dbReference>
<evidence type="ECO:0000256" key="4">
    <source>
        <dbReference type="ARBA" id="ARBA00022737"/>
    </source>
</evidence>
<feature type="domain" description="CNNM transmembrane" evidence="13">
    <location>
        <begin position="1"/>
        <end position="189"/>
    </location>
</feature>
<keyword evidence="7 9" id="KW-0472">Membrane</keyword>
<feature type="transmembrane region" description="Helical" evidence="10">
    <location>
        <begin position="61"/>
        <end position="80"/>
    </location>
</feature>
<dbReference type="InterPro" id="IPR000644">
    <property type="entry name" value="CBS_dom"/>
</dbReference>
<evidence type="ECO:0000259" key="11">
    <source>
        <dbReference type="PROSITE" id="PS50046"/>
    </source>
</evidence>
<evidence type="ECO:0000256" key="6">
    <source>
        <dbReference type="ARBA" id="ARBA00023122"/>
    </source>
</evidence>
<evidence type="ECO:0000256" key="10">
    <source>
        <dbReference type="SAM" id="Phobius"/>
    </source>
</evidence>
<feature type="domain" description="CBS" evidence="12">
    <location>
        <begin position="208"/>
        <end position="271"/>
    </location>
</feature>
<dbReference type="SUPFAM" id="SSF54631">
    <property type="entry name" value="CBS-domain pair"/>
    <property type="match status" value="1"/>
</dbReference>
<dbReference type="PROSITE" id="PS51371">
    <property type="entry name" value="CBS"/>
    <property type="match status" value="1"/>
</dbReference>
<dbReference type="InterPro" id="IPR044751">
    <property type="entry name" value="Ion_transp-like_CBS"/>
</dbReference>
<dbReference type="AlphaFoldDB" id="A0AAE3J5J4"/>
<feature type="transmembrane region" description="Helical" evidence="10">
    <location>
        <begin position="87"/>
        <end position="107"/>
    </location>
</feature>
<comment type="similarity">
    <text evidence="2">Belongs to the UPF0053 family.</text>
</comment>
<dbReference type="Gene3D" id="3.10.580.10">
    <property type="entry name" value="CBS-domain"/>
    <property type="match status" value="1"/>
</dbReference>
<evidence type="ECO:0000259" key="13">
    <source>
        <dbReference type="PROSITE" id="PS51846"/>
    </source>
</evidence>
<dbReference type="PANTHER" id="PTHR22777">
    <property type="entry name" value="HEMOLYSIN-RELATED"/>
    <property type="match status" value="1"/>
</dbReference>
<gene>
    <name evidence="14" type="ORF">LKD71_04815</name>
</gene>
<dbReference type="Gene3D" id="3.30.465.10">
    <property type="match status" value="1"/>
</dbReference>
<dbReference type="SUPFAM" id="SSF56176">
    <property type="entry name" value="FAD-binding/transporter-associated domain-like"/>
    <property type="match status" value="1"/>
</dbReference>
<evidence type="ECO:0000256" key="2">
    <source>
        <dbReference type="ARBA" id="ARBA00006337"/>
    </source>
</evidence>
<dbReference type="SMART" id="SM00116">
    <property type="entry name" value="CBS"/>
    <property type="match status" value="2"/>
</dbReference>
<name>A0AAE3J5J4_9FIRM</name>
<evidence type="ECO:0000259" key="12">
    <source>
        <dbReference type="PROSITE" id="PS51371"/>
    </source>
</evidence>
<dbReference type="SMART" id="SM01091">
    <property type="entry name" value="CorC_HlyC"/>
    <property type="match status" value="1"/>
</dbReference>
<dbReference type="GO" id="GO:0005886">
    <property type="term" value="C:plasma membrane"/>
    <property type="evidence" value="ECO:0007669"/>
    <property type="project" value="TreeGrafter"/>
</dbReference>
<protein>
    <submittedName>
        <fullName evidence="14">Hemolysin family protein</fullName>
    </submittedName>
</protein>
<proteinExistence type="inferred from homology"/>
<evidence type="ECO:0000256" key="5">
    <source>
        <dbReference type="ARBA" id="ARBA00022989"/>
    </source>
</evidence>
<accession>A0AAE3J5J4</accession>
<feature type="transmembrane region" description="Helical" evidence="10">
    <location>
        <begin position="127"/>
        <end position="145"/>
    </location>
</feature>
<keyword evidence="15" id="KW-1185">Reference proteome</keyword>
<dbReference type="CDD" id="cd04590">
    <property type="entry name" value="CBS_pair_CorC_HlyC_assoc"/>
    <property type="match status" value="1"/>
</dbReference>
<evidence type="ECO:0000256" key="8">
    <source>
        <dbReference type="PROSITE-ProRule" id="PRU00703"/>
    </source>
</evidence>